<dbReference type="RefSeq" id="WP_006100777.1">
    <property type="nucleotide sequence ID" value="NZ_DS989848.1"/>
</dbReference>
<dbReference type="SUPFAM" id="SSF53850">
    <property type="entry name" value="Periplasmic binding protein-like II"/>
    <property type="match status" value="1"/>
</dbReference>
<dbReference type="Proteomes" id="UP000003835">
    <property type="component" value="Unassembled WGS sequence"/>
</dbReference>
<reference evidence="1 2" key="1">
    <citation type="submission" date="2008-07" db="EMBL/GenBank/DDBJ databases">
        <authorList>
            <person name="Tandeau de Marsac N."/>
            <person name="Ferriera S."/>
            <person name="Johnson J."/>
            <person name="Kravitz S."/>
            <person name="Beeson K."/>
            <person name="Sutton G."/>
            <person name="Rogers Y.-H."/>
            <person name="Friedman R."/>
            <person name="Frazier M."/>
            <person name="Venter J.C."/>
        </authorList>
    </citation>
    <scope>NUCLEOTIDE SEQUENCE [LARGE SCALE GENOMIC DNA]</scope>
    <source>
        <strain evidence="1 2">PCC 7420</strain>
    </source>
</reference>
<dbReference type="Pfam" id="PF12974">
    <property type="entry name" value="Phosphonate-bd"/>
    <property type="match status" value="1"/>
</dbReference>
<proteinExistence type="predicted"/>
<dbReference type="OrthoDB" id="9776786at2"/>
<accession>B4VQE2</accession>
<evidence type="ECO:0000313" key="2">
    <source>
        <dbReference type="Proteomes" id="UP000003835"/>
    </source>
</evidence>
<evidence type="ECO:0000313" key="1">
    <source>
        <dbReference type="EMBL" id="EDX75636.1"/>
    </source>
</evidence>
<dbReference type="HOGENOM" id="CLU_075317_0_0_3"/>
<name>B4VQE2_9CYAN</name>
<organism evidence="1 2">
    <name type="scientific">Coleofasciculus chthonoplastes PCC 7420</name>
    <dbReference type="NCBI Taxonomy" id="118168"/>
    <lineage>
        <taxon>Bacteria</taxon>
        <taxon>Bacillati</taxon>
        <taxon>Cyanobacteriota</taxon>
        <taxon>Cyanophyceae</taxon>
        <taxon>Coleofasciculales</taxon>
        <taxon>Coleofasciculaceae</taxon>
        <taxon>Coleofasciculus</taxon>
    </lineage>
</organism>
<dbReference type="AlphaFoldDB" id="B4VQE2"/>
<dbReference type="EMBL" id="DS989848">
    <property type="protein sequence ID" value="EDX75636.1"/>
    <property type="molecule type" value="Genomic_DNA"/>
</dbReference>
<dbReference type="PANTHER" id="PTHR35841">
    <property type="entry name" value="PHOSPHONATES-BINDING PERIPLASMIC PROTEIN"/>
    <property type="match status" value="1"/>
</dbReference>
<keyword evidence="2" id="KW-1185">Reference proteome</keyword>
<protein>
    <submittedName>
        <fullName evidence="1">Phosphonate ABC transporter, periplasmic phosphonate-binding protein</fullName>
    </submittedName>
</protein>
<dbReference type="PROSITE" id="PS51257">
    <property type="entry name" value="PROKAR_LIPOPROTEIN"/>
    <property type="match status" value="1"/>
</dbReference>
<sequence length="315" mass="34606">MLPKFLKEVVLLGLFTTLVSCGSTEENSLSQTPTSTPTPQSTATGTLVLADVNKNAAAKLENFQPMADYLAARLEKFGIGVGEVKVAPDLDTMASLLKEGKVDIYVDSPYPAMIVSDKSGAEPILRRWKNGKGEYYGVIFTLAESEIDSLADLKGKMLAFEEPVSTSGYFLPLNTLLDADLKMVEKGSQNEAVAADEVGYVYSNDDENTIQWVLSGEVAAGAADYSFLEEIPAESRQALKILAETQKIARHLVIVRPGMDPELVQQIKTVLMEMNQTPEGKEVLTTFEETAKFDEFPVETSLDKMRQLYEQVEKK</sequence>
<dbReference type="PANTHER" id="PTHR35841:SF1">
    <property type="entry name" value="PHOSPHONATES-BINDING PERIPLASMIC PROTEIN"/>
    <property type="match status" value="1"/>
</dbReference>
<dbReference type="STRING" id="118168.MC7420_6291"/>
<dbReference type="eggNOG" id="COG3221">
    <property type="taxonomic scope" value="Bacteria"/>
</dbReference>
<gene>
    <name evidence="1" type="ORF">MC7420_6291</name>
</gene>
<dbReference type="Gene3D" id="3.40.190.10">
    <property type="entry name" value="Periplasmic binding protein-like II"/>
    <property type="match status" value="2"/>
</dbReference>